<dbReference type="GeneID" id="8745875"/>
<reference evidence="1 2" key="1">
    <citation type="journal article" date="2010" name="Stand. Genomic Sci.">
        <title>Complete genome sequence of Haloterrigena turkmenica type strain (4k).</title>
        <authorList>
            <person name="Saunders E."/>
            <person name="Tindall B.J."/>
            <person name="Fahnrich R."/>
            <person name="Lapidus A."/>
            <person name="Copeland A."/>
            <person name="Del Rio T.G."/>
            <person name="Lucas S."/>
            <person name="Chen F."/>
            <person name="Tice H."/>
            <person name="Cheng J.F."/>
            <person name="Han C."/>
            <person name="Detter J.C."/>
            <person name="Bruce D."/>
            <person name="Goodwin L."/>
            <person name="Chain P."/>
            <person name="Pitluck S."/>
            <person name="Pati A."/>
            <person name="Ivanova N."/>
            <person name="Mavromatis K."/>
            <person name="Chen A."/>
            <person name="Palaniappan K."/>
            <person name="Land M."/>
            <person name="Hauser L."/>
            <person name="Chang Y.J."/>
            <person name="Jeffries C.D."/>
            <person name="Brettin T."/>
            <person name="Rohde M."/>
            <person name="Goker M."/>
            <person name="Bristow J."/>
            <person name="Eisen J.A."/>
            <person name="Markowitz V."/>
            <person name="Hugenholtz P."/>
            <person name="Klenk H.P."/>
            <person name="Kyrpides N.C."/>
        </authorList>
    </citation>
    <scope>NUCLEOTIDE SEQUENCE [LARGE SCALE GENOMIC DNA]</scope>
    <source>
        <strain evidence="2">ATCC 51198 / DSM 5511 / JCM 9101 / NCIMB 13204 / VKM B-1734 / 4k</strain>
    </source>
</reference>
<proteinExistence type="predicted"/>
<sequence length="268" mass="29843">MSDTADNVRTVFEHFCSDMPIGIDFIDTTDDEQTGEQFLSVVVSVHPSVGPEKARQMAIRPVFQAYARLVAEAGLDYPLEAILRLAVETDDGIPLMGTFRCAVPWVREHANDNLTLEQTIALVLETRRSPDDVATATSGEWEPGYDLEWRQAEPIDADEFPAQTPYEYWAGKSVEYPGSDEGTLSVARGGEDVWRACDECGWRSTLHFYAPDAVYCEGCDRQLGETDRPVEQDLVALEGSEIVAEDGETVATVEWFDDRIRVHEGDDA</sequence>
<dbReference type="RefSeq" id="WP_012946196.1">
    <property type="nucleotide sequence ID" value="NC_013748.1"/>
</dbReference>
<keyword evidence="1" id="KW-0614">Plasmid</keyword>
<geneLocation type="plasmid" evidence="1 2">
    <name>pHTUR05</name>
</geneLocation>
<evidence type="ECO:0000313" key="2">
    <source>
        <dbReference type="Proteomes" id="UP000001903"/>
    </source>
</evidence>
<dbReference type="KEGG" id="htu:Htur_5070"/>
<evidence type="ECO:0000313" key="1">
    <source>
        <dbReference type="EMBL" id="ADB63957.1"/>
    </source>
</evidence>
<dbReference type="AlphaFoldDB" id="D2S3L0"/>
<dbReference type="Proteomes" id="UP000001903">
    <property type="component" value="Plasmid pHTUR05"/>
</dbReference>
<gene>
    <name evidence="1" type="ordered locus">Htur_5070</name>
</gene>
<dbReference type="HOGENOM" id="CLU_1036677_0_0_2"/>
<organism evidence="1 2">
    <name type="scientific">Haloterrigena turkmenica (strain ATCC 51198 / DSM 5511 / JCM 9101 / NCIMB 13204 / VKM B-1734 / 4k)</name>
    <name type="common">Halococcus turkmenicus</name>
    <dbReference type="NCBI Taxonomy" id="543526"/>
    <lineage>
        <taxon>Archaea</taxon>
        <taxon>Methanobacteriati</taxon>
        <taxon>Methanobacteriota</taxon>
        <taxon>Stenosarchaea group</taxon>
        <taxon>Halobacteria</taxon>
        <taxon>Halobacteriales</taxon>
        <taxon>Natrialbaceae</taxon>
        <taxon>Haloterrigena</taxon>
    </lineage>
</organism>
<name>D2S3L0_HALTV</name>
<dbReference type="EMBL" id="CP001865">
    <property type="protein sequence ID" value="ADB63957.1"/>
    <property type="molecule type" value="Genomic_DNA"/>
</dbReference>
<protein>
    <submittedName>
        <fullName evidence="1">Uncharacterized protein</fullName>
    </submittedName>
</protein>
<keyword evidence="2" id="KW-1185">Reference proteome</keyword>
<accession>D2S3L0</accession>